<evidence type="ECO:0000256" key="1">
    <source>
        <dbReference type="SAM" id="Phobius"/>
    </source>
</evidence>
<reference evidence="2 3" key="1">
    <citation type="submission" date="2018-08" db="EMBL/GenBank/DDBJ databases">
        <title>Fibrisoma montanum sp. nov., isolated from Danxia mountain soil.</title>
        <authorList>
            <person name="Huang Y."/>
        </authorList>
    </citation>
    <scope>NUCLEOTIDE SEQUENCE [LARGE SCALE GENOMIC DNA]</scope>
    <source>
        <strain evidence="2 3">HYT19</strain>
    </source>
</reference>
<dbReference type="Proteomes" id="UP000283523">
    <property type="component" value="Unassembled WGS sequence"/>
</dbReference>
<feature type="transmembrane region" description="Helical" evidence="1">
    <location>
        <begin position="14"/>
        <end position="33"/>
    </location>
</feature>
<dbReference type="EMBL" id="QXED01000001">
    <property type="protein sequence ID" value="RIV27216.1"/>
    <property type="molecule type" value="Genomic_DNA"/>
</dbReference>
<sequence>MAEIDIQKKSSPPIWPWILVLLALIGVLAYIFWFRNGETQPAVTPVTDTTATTTATNAGTLSEPVDTYVSWVSDMDNKEMGLDHEFTHNGLTNLADALAAVADQVEGVNRSQFESKLNVMKTRADEITRNWKSGKHGDMIKDAFRASADVMGDLQQASFPDLQQDVATVTQQINDMDTSTLTLDQRKQVKDVFRAAADVVRKMDMQVD</sequence>
<comment type="caution">
    <text evidence="2">The sequence shown here is derived from an EMBL/GenBank/DDBJ whole genome shotgun (WGS) entry which is preliminary data.</text>
</comment>
<organism evidence="2 3">
    <name type="scientific">Fibrisoma montanum</name>
    <dbReference type="NCBI Taxonomy" id="2305895"/>
    <lineage>
        <taxon>Bacteria</taxon>
        <taxon>Pseudomonadati</taxon>
        <taxon>Bacteroidota</taxon>
        <taxon>Cytophagia</taxon>
        <taxon>Cytophagales</taxon>
        <taxon>Spirosomataceae</taxon>
        <taxon>Fibrisoma</taxon>
    </lineage>
</organism>
<gene>
    <name evidence="2" type="ORF">DYU11_02570</name>
</gene>
<accession>A0A418MIJ1</accession>
<dbReference type="AlphaFoldDB" id="A0A418MIJ1"/>
<name>A0A418MIJ1_9BACT</name>
<keyword evidence="3" id="KW-1185">Reference proteome</keyword>
<dbReference type="OrthoDB" id="952668at2"/>
<protein>
    <submittedName>
        <fullName evidence="2">Uncharacterized protein</fullName>
    </submittedName>
</protein>
<proteinExistence type="predicted"/>
<dbReference type="RefSeq" id="WP_119666068.1">
    <property type="nucleotide sequence ID" value="NZ_QXED01000001.1"/>
</dbReference>
<keyword evidence="1" id="KW-0812">Transmembrane</keyword>
<evidence type="ECO:0000313" key="2">
    <source>
        <dbReference type="EMBL" id="RIV27216.1"/>
    </source>
</evidence>
<evidence type="ECO:0000313" key="3">
    <source>
        <dbReference type="Proteomes" id="UP000283523"/>
    </source>
</evidence>
<keyword evidence="1" id="KW-1133">Transmembrane helix</keyword>
<keyword evidence="1" id="KW-0472">Membrane</keyword>